<organism evidence="2 3">
    <name type="scientific">Microbacterium trichothecenolyticum</name>
    <name type="common">Aureobacterium trichothecenolyticum</name>
    <dbReference type="NCBI Taxonomy" id="69370"/>
    <lineage>
        <taxon>Bacteria</taxon>
        <taxon>Bacillati</taxon>
        <taxon>Actinomycetota</taxon>
        <taxon>Actinomycetes</taxon>
        <taxon>Micrococcales</taxon>
        <taxon>Microbacteriaceae</taxon>
        <taxon>Microbacterium</taxon>
    </lineage>
</organism>
<dbReference type="SUPFAM" id="SSF46785">
    <property type="entry name" value="Winged helix' DNA-binding domain"/>
    <property type="match status" value="1"/>
</dbReference>
<dbReference type="Proteomes" id="UP000034098">
    <property type="component" value="Unassembled WGS sequence"/>
</dbReference>
<dbReference type="SUPFAM" id="SSF53067">
    <property type="entry name" value="Actin-like ATPase domain"/>
    <property type="match status" value="1"/>
</dbReference>
<dbReference type="PANTHER" id="PTHR18964:SF173">
    <property type="entry name" value="GLUCOKINASE"/>
    <property type="match status" value="1"/>
</dbReference>
<dbReference type="Gene3D" id="3.30.420.40">
    <property type="match status" value="2"/>
</dbReference>
<reference evidence="2 3" key="1">
    <citation type="submission" date="2015-02" db="EMBL/GenBank/DDBJ databases">
        <title>Draft genome sequences of ten Microbacterium spp. with emphasis on heavy metal contaminated environments.</title>
        <authorList>
            <person name="Corretto E."/>
        </authorList>
    </citation>
    <scope>NUCLEOTIDE SEQUENCE [LARGE SCALE GENOMIC DNA]</scope>
    <source>
        <strain evidence="2 3">DSM 8608</strain>
    </source>
</reference>
<dbReference type="InterPro" id="IPR036390">
    <property type="entry name" value="WH_DNA-bd_sf"/>
</dbReference>
<dbReference type="PROSITE" id="PS01125">
    <property type="entry name" value="ROK"/>
    <property type="match status" value="1"/>
</dbReference>
<dbReference type="EMBL" id="JYJA01000033">
    <property type="protein sequence ID" value="KJL42916.1"/>
    <property type="molecule type" value="Genomic_DNA"/>
</dbReference>
<protein>
    <submittedName>
        <fullName evidence="2">N-acetylglucosamine repressor</fullName>
    </submittedName>
</protein>
<dbReference type="InterPro" id="IPR049874">
    <property type="entry name" value="ROK_cs"/>
</dbReference>
<dbReference type="RefSeq" id="WP_045298591.1">
    <property type="nucleotide sequence ID" value="NZ_JYJA01000033.1"/>
</dbReference>
<dbReference type="InterPro" id="IPR000600">
    <property type="entry name" value="ROK"/>
</dbReference>
<comment type="caution">
    <text evidence="2">The sequence shown here is derived from an EMBL/GenBank/DDBJ whole genome shotgun (WGS) entry which is preliminary data.</text>
</comment>
<dbReference type="PATRIC" id="fig|69370.6.peg.1912"/>
<accession>A0A0M2H916</accession>
<sequence length="425" mass="45428">MARESTLRFGAQTDEMTSLLRIVNMVRTGEAATRPEIGRVTGLGRGVVTQRVDHAIEMGYLADGEFGPSSGGRAPRTLRFRGDAGRIVVCALGALHIHVGVALLDGDVVDQEHSPWDIARGPAETLDKALSMIDEVLARTPDVPVWGIGVGLPGPVDFDSGRPVAPPIMPGWNGFDVRRRFEQRYDAPVWVDNDVNLLTFGERARRDDDRLDLIYCKIGSGIGAGLLSHGRIHRGVNGAAGDIGHVRVRDSDALCRCGKVGCLEAVAGGWAMIRDALAEIEAGATGVLTTAVADGEELTPELISIAAENGDALAIRLVQRSARVVGESIAALVNMFNPSVIVIGGAMAGAGELLLAEVRQRVYELSLPLATRDLTIAQSVNDRREPLRGGVEMVREQLFEVTFPRWFSDGRPSVVAIRGALEAVA</sequence>
<dbReference type="InterPro" id="IPR043129">
    <property type="entry name" value="ATPase_NBD"/>
</dbReference>
<dbReference type="PANTHER" id="PTHR18964">
    <property type="entry name" value="ROK (REPRESSOR, ORF, KINASE) FAMILY"/>
    <property type="match status" value="1"/>
</dbReference>
<evidence type="ECO:0000313" key="2">
    <source>
        <dbReference type="EMBL" id="KJL42916.1"/>
    </source>
</evidence>
<comment type="similarity">
    <text evidence="1">Belongs to the ROK (NagC/XylR) family.</text>
</comment>
<gene>
    <name evidence="2" type="primary">nagC_5</name>
    <name evidence="2" type="ORF">RS82_01881</name>
</gene>
<dbReference type="Gene3D" id="1.10.10.10">
    <property type="entry name" value="Winged helix-like DNA-binding domain superfamily/Winged helix DNA-binding domain"/>
    <property type="match status" value="1"/>
</dbReference>
<dbReference type="OrthoDB" id="3189808at2"/>
<proteinExistence type="inferred from homology"/>
<dbReference type="AlphaFoldDB" id="A0A0M2H916"/>
<dbReference type="Pfam" id="PF00480">
    <property type="entry name" value="ROK"/>
    <property type="match status" value="1"/>
</dbReference>
<name>A0A0M2H916_MICTR</name>
<dbReference type="InterPro" id="IPR036388">
    <property type="entry name" value="WH-like_DNA-bd_sf"/>
</dbReference>
<evidence type="ECO:0000256" key="1">
    <source>
        <dbReference type="ARBA" id="ARBA00006479"/>
    </source>
</evidence>
<evidence type="ECO:0000313" key="3">
    <source>
        <dbReference type="Proteomes" id="UP000034098"/>
    </source>
</evidence>
<keyword evidence="3" id="KW-1185">Reference proteome</keyword>